<feature type="non-terminal residue" evidence="2">
    <location>
        <position position="97"/>
    </location>
</feature>
<dbReference type="Proteomes" id="UP000479000">
    <property type="component" value="Unassembled WGS sequence"/>
</dbReference>
<protein>
    <submittedName>
        <fullName evidence="2">Uncharacterized protein</fullName>
    </submittedName>
</protein>
<dbReference type="OrthoDB" id="6772408at2759"/>
<feature type="compositionally biased region" description="Low complexity" evidence="1">
    <location>
        <begin position="81"/>
        <end position="90"/>
    </location>
</feature>
<dbReference type="AlphaFoldDB" id="A0A6H5FYB3"/>
<proteinExistence type="predicted"/>
<evidence type="ECO:0000256" key="1">
    <source>
        <dbReference type="SAM" id="MobiDB-lite"/>
    </source>
</evidence>
<gene>
    <name evidence="2" type="ORF">NTEN_LOCUS1705</name>
</gene>
<evidence type="ECO:0000313" key="3">
    <source>
        <dbReference type="Proteomes" id="UP000479000"/>
    </source>
</evidence>
<reference evidence="2 3" key="1">
    <citation type="submission" date="2020-02" db="EMBL/GenBank/DDBJ databases">
        <authorList>
            <person name="Ferguson B K."/>
        </authorList>
    </citation>
    <scope>NUCLEOTIDE SEQUENCE [LARGE SCALE GENOMIC DNA]</scope>
</reference>
<accession>A0A6H5FYB3</accession>
<sequence length="97" mass="10913">MLSLSRINIRVLTGVLTGHCLLRYHLNKMGLEEITECRLCGEGRRLQSTYSATAQPLRTHALGTLGMDFSSRRHYKRRPPRTSSPSPGRRGCLRSSS</sequence>
<evidence type="ECO:0000313" key="2">
    <source>
        <dbReference type="EMBL" id="CAA9994889.1"/>
    </source>
</evidence>
<name>A0A6H5FYB3_9HEMI</name>
<keyword evidence="3" id="KW-1185">Reference proteome</keyword>
<organism evidence="2 3">
    <name type="scientific">Nesidiocoris tenuis</name>
    <dbReference type="NCBI Taxonomy" id="355587"/>
    <lineage>
        <taxon>Eukaryota</taxon>
        <taxon>Metazoa</taxon>
        <taxon>Ecdysozoa</taxon>
        <taxon>Arthropoda</taxon>
        <taxon>Hexapoda</taxon>
        <taxon>Insecta</taxon>
        <taxon>Pterygota</taxon>
        <taxon>Neoptera</taxon>
        <taxon>Paraneoptera</taxon>
        <taxon>Hemiptera</taxon>
        <taxon>Heteroptera</taxon>
        <taxon>Panheteroptera</taxon>
        <taxon>Cimicomorpha</taxon>
        <taxon>Miridae</taxon>
        <taxon>Dicyphina</taxon>
        <taxon>Nesidiocoris</taxon>
    </lineage>
</organism>
<dbReference type="EMBL" id="CADCXU010002774">
    <property type="protein sequence ID" value="CAA9994889.1"/>
    <property type="molecule type" value="Genomic_DNA"/>
</dbReference>
<feature type="region of interest" description="Disordered" evidence="1">
    <location>
        <begin position="68"/>
        <end position="97"/>
    </location>
</feature>